<reference evidence="9" key="1">
    <citation type="journal article" date="2019" name="Int. J. Syst. Evol. Microbiol.">
        <title>The Global Catalogue of Microorganisms (GCM) 10K type strain sequencing project: providing services to taxonomists for standard genome sequencing and annotation.</title>
        <authorList>
            <consortium name="The Broad Institute Genomics Platform"/>
            <consortium name="The Broad Institute Genome Sequencing Center for Infectious Disease"/>
            <person name="Wu L."/>
            <person name="Ma J."/>
        </authorList>
    </citation>
    <scope>NUCLEOTIDE SEQUENCE [LARGE SCALE GENOMIC DNA]</scope>
    <source>
        <strain evidence="9">JCM 16703</strain>
    </source>
</reference>
<evidence type="ECO:0000256" key="4">
    <source>
        <dbReference type="ARBA" id="ARBA00022825"/>
    </source>
</evidence>
<evidence type="ECO:0000256" key="6">
    <source>
        <dbReference type="RuleBase" id="RU003355"/>
    </source>
</evidence>
<dbReference type="PANTHER" id="PTHR43806:SF11">
    <property type="entry name" value="CEREVISIN-RELATED"/>
    <property type="match status" value="1"/>
</dbReference>
<dbReference type="PRINTS" id="PR00723">
    <property type="entry name" value="SUBTILISIN"/>
</dbReference>
<dbReference type="InterPro" id="IPR050131">
    <property type="entry name" value="Peptidase_S8_subtilisin-like"/>
</dbReference>
<evidence type="ECO:0000256" key="2">
    <source>
        <dbReference type="ARBA" id="ARBA00022670"/>
    </source>
</evidence>
<evidence type="ECO:0000313" key="9">
    <source>
        <dbReference type="Proteomes" id="UP001501495"/>
    </source>
</evidence>
<dbReference type="SUPFAM" id="SSF52743">
    <property type="entry name" value="Subtilisin-like"/>
    <property type="match status" value="1"/>
</dbReference>
<comment type="similarity">
    <text evidence="1 5 6">Belongs to the peptidase S8 family.</text>
</comment>
<evidence type="ECO:0000259" key="7">
    <source>
        <dbReference type="Pfam" id="PF00082"/>
    </source>
</evidence>
<dbReference type="PROSITE" id="PS51892">
    <property type="entry name" value="SUBTILASE"/>
    <property type="match status" value="1"/>
</dbReference>
<dbReference type="PROSITE" id="PS00136">
    <property type="entry name" value="SUBTILASE_ASP"/>
    <property type="match status" value="1"/>
</dbReference>
<comment type="caution">
    <text evidence="8">The sequence shown here is derived from an EMBL/GenBank/DDBJ whole genome shotgun (WGS) entry which is preliminary data.</text>
</comment>
<name>A0ABP7XJM0_9ACTN</name>
<dbReference type="Proteomes" id="UP001501495">
    <property type="component" value="Unassembled WGS sequence"/>
</dbReference>
<keyword evidence="2 5" id="KW-0645">Protease</keyword>
<dbReference type="InterPro" id="IPR000209">
    <property type="entry name" value="Peptidase_S8/S53_dom"/>
</dbReference>
<dbReference type="PROSITE" id="PS00138">
    <property type="entry name" value="SUBTILASE_SER"/>
    <property type="match status" value="1"/>
</dbReference>
<feature type="active site" description="Charge relay system" evidence="5">
    <location>
        <position position="140"/>
    </location>
</feature>
<dbReference type="Pfam" id="PF00082">
    <property type="entry name" value="Peptidase_S8"/>
    <property type="match status" value="1"/>
</dbReference>
<feature type="active site" description="Charge relay system" evidence="5">
    <location>
        <position position="337"/>
    </location>
</feature>
<evidence type="ECO:0000256" key="5">
    <source>
        <dbReference type="PROSITE-ProRule" id="PRU01240"/>
    </source>
</evidence>
<sequence>MSPSTHLPRVLSVLLALAALVLGVGLTGTSRAALPAQAARADRPDPLRSQQWALDLVRADQAWKRSTGRGVVVAVVDSGVDREHPDLQGQLTSGATFGGCPDPTVSCGDGRWTGVRNPDGNAMDPFALYQAGLDIVINSHGTHVAGIIGAATHNGIGISGVAPDVRIMPVKVLNNGTGNIDAVVSGIRWAADHGADVINLSLGAEPGAEVTGPGELAALHAAAEYAVRSGAVVVAAAGNFQLYPLCSAPADTPGVLCVTAVGSTGLPSPFSQLGYVVQPDLTLRQDTVAAPGGFGGLDSGAICETTPASDVVSTVPVGFTFGCYGTATPYARMGGTSMAAPHVAGIAALLLAQCRRPADVIQVIEDTARIPLLGRAPAFLPYYGRGIVDAAAAVAAPGARC</sequence>
<feature type="domain" description="Peptidase S8/S53" evidence="7">
    <location>
        <begin position="68"/>
        <end position="368"/>
    </location>
</feature>
<dbReference type="InterPro" id="IPR036852">
    <property type="entry name" value="Peptidase_S8/S53_dom_sf"/>
</dbReference>
<gene>
    <name evidence="8" type="ORF">GCM10022215_23520</name>
</gene>
<protein>
    <recommendedName>
        <fullName evidence="7">Peptidase S8/S53 domain-containing protein</fullName>
    </recommendedName>
</protein>
<dbReference type="PANTHER" id="PTHR43806">
    <property type="entry name" value="PEPTIDASE S8"/>
    <property type="match status" value="1"/>
</dbReference>
<accession>A0ABP7XJM0</accession>
<proteinExistence type="inferred from homology"/>
<dbReference type="Gene3D" id="3.40.50.200">
    <property type="entry name" value="Peptidase S8/S53 domain"/>
    <property type="match status" value="1"/>
</dbReference>
<dbReference type="EMBL" id="BAAAZH010000016">
    <property type="protein sequence ID" value="GAA4120203.1"/>
    <property type="molecule type" value="Genomic_DNA"/>
</dbReference>
<dbReference type="InterPro" id="IPR022398">
    <property type="entry name" value="Peptidase_S8_His-AS"/>
</dbReference>
<dbReference type="RefSeq" id="WP_344733584.1">
    <property type="nucleotide sequence ID" value="NZ_BAAAZH010000016.1"/>
</dbReference>
<keyword evidence="3 5" id="KW-0378">Hydrolase</keyword>
<dbReference type="InterPro" id="IPR015500">
    <property type="entry name" value="Peptidase_S8_subtilisin-rel"/>
</dbReference>
<feature type="active site" description="Charge relay system" evidence="5">
    <location>
        <position position="77"/>
    </location>
</feature>
<organism evidence="8 9">
    <name type="scientific">Nocardioides fonticola</name>
    <dbReference type="NCBI Taxonomy" id="450363"/>
    <lineage>
        <taxon>Bacteria</taxon>
        <taxon>Bacillati</taxon>
        <taxon>Actinomycetota</taxon>
        <taxon>Actinomycetes</taxon>
        <taxon>Propionibacteriales</taxon>
        <taxon>Nocardioidaceae</taxon>
        <taxon>Nocardioides</taxon>
    </lineage>
</organism>
<evidence type="ECO:0000313" key="8">
    <source>
        <dbReference type="EMBL" id="GAA4120203.1"/>
    </source>
</evidence>
<evidence type="ECO:0000256" key="1">
    <source>
        <dbReference type="ARBA" id="ARBA00011073"/>
    </source>
</evidence>
<keyword evidence="9" id="KW-1185">Reference proteome</keyword>
<dbReference type="InterPro" id="IPR023828">
    <property type="entry name" value="Peptidase_S8_Ser-AS"/>
</dbReference>
<evidence type="ECO:0000256" key="3">
    <source>
        <dbReference type="ARBA" id="ARBA00022801"/>
    </source>
</evidence>
<keyword evidence="4 5" id="KW-0720">Serine protease</keyword>
<dbReference type="PROSITE" id="PS00137">
    <property type="entry name" value="SUBTILASE_HIS"/>
    <property type="match status" value="1"/>
</dbReference>
<dbReference type="InterPro" id="IPR023827">
    <property type="entry name" value="Peptidase_S8_Asp-AS"/>
</dbReference>